<dbReference type="InterPro" id="IPR007436">
    <property type="entry name" value="DUF485"/>
</dbReference>
<dbReference type="Pfam" id="PF04341">
    <property type="entry name" value="DUF485"/>
    <property type="match status" value="1"/>
</dbReference>
<feature type="transmembrane region" description="Helical" evidence="1">
    <location>
        <begin position="48"/>
        <end position="70"/>
    </location>
</feature>
<dbReference type="InterPro" id="IPR036259">
    <property type="entry name" value="MFS_trans_sf"/>
</dbReference>
<dbReference type="PANTHER" id="PTHR38441:SF1">
    <property type="entry name" value="MEMBRANE PROTEIN"/>
    <property type="match status" value="1"/>
</dbReference>
<evidence type="ECO:0000313" key="3">
    <source>
        <dbReference type="Proteomes" id="UP001611075"/>
    </source>
</evidence>
<gene>
    <name evidence="2" type="ORF">ACH4OY_05420</name>
</gene>
<dbReference type="Proteomes" id="UP001611075">
    <property type="component" value="Unassembled WGS sequence"/>
</dbReference>
<dbReference type="RefSeq" id="WP_396676752.1">
    <property type="nucleotide sequence ID" value="NZ_JBIRPU010000002.1"/>
</dbReference>
<feature type="transmembrane region" description="Helical" evidence="1">
    <location>
        <begin position="82"/>
        <end position="104"/>
    </location>
</feature>
<dbReference type="EMBL" id="JBIRPU010000002">
    <property type="protein sequence ID" value="MFI0792132.1"/>
    <property type="molecule type" value="Genomic_DNA"/>
</dbReference>
<keyword evidence="3" id="KW-1185">Reference proteome</keyword>
<comment type="caution">
    <text evidence="2">The sequence shown here is derived from an EMBL/GenBank/DDBJ whole genome shotgun (WGS) entry which is preliminary data.</text>
</comment>
<keyword evidence="1" id="KW-0812">Transmembrane</keyword>
<protein>
    <submittedName>
        <fullName evidence="2">DUF485 domain-containing protein</fullName>
    </submittedName>
</protein>
<dbReference type="PANTHER" id="PTHR38441">
    <property type="entry name" value="INTEGRAL MEMBRANE PROTEIN-RELATED"/>
    <property type="match status" value="1"/>
</dbReference>
<keyword evidence="1" id="KW-0472">Membrane</keyword>
<name>A0ABW7SHE7_9ACTN</name>
<keyword evidence="1" id="KW-1133">Transmembrane helix</keyword>
<sequence>MSTDTPAPDAPSPAAPETATSAASAADRYLAVQRSDEFVGLRRALRGFVFPMTVAFFLWYALYVILSAYARDFMGTRLFGSHINVALVFGLLQFVSTFLIAWLYSRFADRRLDPVADRIRTEIGEVTREHGPRG</sequence>
<accession>A0ABW7SHE7</accession>
<proteinExistence type="predicted"/>
<organism evidence="2 3">
    <name type="scientific">Micromonospora rubida</name>
    <dbReference type="NCBI Taxonomy" id="2697657"/>
    <lineage>
        <taxon>Bacteria</taxon>
        <taxon>Bacillati</taxon>
        <taxon>Actinomycetota</taxon>
        <taxon>Actinomycetes</taxon>
        <taxon>Micromonosporales</taxon>
        <taxon>Micromonosporaceae</taxon>
        <taxon>Micromonospora</taxon>
    </lineage>
</organism>
<dbReference type="SUPFAM" id="SSF103473">
    <property type="entry name" value="MFS general substrate transporter"/>
    <property type="match status" value="1"/>
</dbReference>
<evidence type="ECO:0000313" key="2">
    <source>
        <dbReference type="EMBL" id="MFI0792132.1"/>
    </source>
</evidence>
<evidence type="ECO:0000256" key="1">
    <source>
        <dbReference type="SAM" id="Phobius"/>
    </source>
</evidence>
<reference evidence="2 3" key="1">
    <citation type="submission" date="2024-10" db="EMBL/GenBank/DDBJ databases">
        <title>The Natural Products Discovery Center: Release of the First 8490 Sequenced Strains for Exploring Actinobacteria Biosynthetic Diversity.</title>
        <authorList>
            <person name="Kalkreuter E."/>
            <person name="Kautsar S.A."/>
            <person name="Yang D."/>
            <person name="Bader C.D."/>
            <person name="Teijaro C.N."/>
            <person name="Fluegel L."/>
            <person name="Davis C.M."/>
            <person name="Simpson J.R."/>
            <person name="Lauterbach L."/>
            <person name="Steele A.D."/>
            <person name="Gui C."/>
            <person name="Meng S."/>
            <person name="Li G."/>
            <person name="Viehrig K."/>
            <person name="Ye F."/>
            <person name="Su P."/>
            <person name="Kiefer A.F."/>
            <person name="Nichols A."/>
            <person name="Cepeda A.J."/>
            <person name="Yan W."/>
            <person name="Fan B."/>
            <person name="Jiang Y."/>
            <person name="Adhikari A."/>
            <person name="Zheng C.-J."/>
            <person name="Schuster L."/>
            <person name="Cowan T.M."/>
            <person name="Smanski M.J."/>
            <person name="Chevrette M.G."/>
            <person name="De Carvalho L.P.S."/>
            <person name="Shen B."/>
        </authorList>
    </citation>
    <scope>NUCLEOTIDE SEQUENCE [LARGE SCALE GENOMIC DNA]</scope>
    <source>
        <strain evidence="2 3">NPDC021253</strain>
    </source>
</reference>